<dbReference type="Pfam" id="PF01471">
    <property type="entry name" value="PG_binding_1"/>
    <property type="match status" value="1"/>
</dbReference>
<name>A0A919L0Y4_9ACTN</name>
<dbReference type="RefSeq" id="WP_190214235.1">
    <property type="nucleotide sequence ID" value="NZ_BNBO01000049.1"/>
</dbReference>
<proteinExistence type="predicted"/>
<evidence type="ECO:0000313" key="3">
    <source>
        <dbReference type="EMBL" id="GHH80830.1"/>
    </source>
</evidence>
<sequence>MSRVTRSARSLAALSLVALTAGVVVASPAQATTSRSACFNAVGTRTSPNGGWTIPNVYLRQGAGGVCVRELQEDLAAFGLTDYEWGNGDFVDGQFGPRTDSALRRIQASYNLSADGVAGPLTWQLLISHTT</sequence>
<evidence type="ECO:0000313" key="4">
    <source>
        <dbReference type="Proteomes" id="UP000617734"/>
    </source>
</evidence>
<protein>
    <recommendedName>
        <fullName evidence="2">Peptidoglycan binding-like domain-containing protein</fullName>
    </recommendedName>
</protein>
<dbReference type="Proteomes" id="UP000617734">
    <property type="component" value="Unassembled WGS sequence"/>
</dbReference>
<evidence type="ECO:0000259" key="2">
    <source>
        <dbReference type="Pfam" id="PF01471"/>
    </source>
</evidence>
<feature type="domain" description="Peptidoglycan binding-like" evidence="2">
    <location>
        <begin position="68"/>
        <end position="126"/>
    </location>
</feature>
<keyword evidence="1" id="KW-0732">Signal</keyword>
<feature type="signal peptide" evidence="1">
    <location>
        <begin position="1"/>
        <end position="26"/>
    </location>
</feature>
<dbReference type="GeneID" id="95356523"/>
<dbReference type="InterPro" id="IPR036366">
    <property type="entry name" value="PGBDSf"/>
</dbReference>
<reference evidence="3" key="1">
    <citation type="journal article" date="2014" name="Int. J. Syst. Evol. Microbiol.">
        <title>Complete genome sequence of Corynebacterium casei LMG S-19264T (=DSM 44701T), isolated from a smear-ripened cheese.</title>
        <authorList>
            <consortium name="US DOE Joint Genome Institute (JGI-PGF)"/>
            <person name="Walter F."/>
            <person name="Albersmeier A."/>
            <person name="Kalinowski J."/>
            <person name="Ruckert C."/>
        </authorList>
    </citation>
    <scope>NUCLEOTIDE SEQUENCE</scope>
    <source>
        <strain evidence="3">JCM 4646</strain>
    </source>
</reference>
<reference evidence="3" key="2">
    <citation type="submission" date="2020-09" db="EMBL/GenBank/DDBJ databases">
        <authorList>
            <person name="Sun Q."/>
            <person name="Ohkuma M."/>
        </authorList>
    </citation>
    <scope>NUCLEOTIDE SEQUENCE</scope>
    <source>
        <strain evidence="3">JCM 4646</strain>
    </source>
</reference>
<dbReference type="AlphaFoldDB" id="A0A919L0Y4"/>
<accession>A0A919L0Y4</accession>
<dbReference type="SUPFAM" id="SSF47090">
    <property type="entry name" value="PGBD-like"/>
    <property type="match status" value="1"/>
</dbReference>
<feature type="chain" id="PRO_5038560049" description="Peptidoglycan binding-like domain-containing protein" evidence="1">
    <location>
        <begin position="27"/>
        <end position="131"/>
    </location>
</feature>
<dbReference type="InterPro" id="IPR002477">
    <property type="entry name" value="Peptidoglycan-bd-like"/>
</dbReference>
<keyword evidence="4" id="KW-1185">Reference proteome</keyword>
<dbReference type="EMBL" id="BNBO01000049">
    <property type="protein sequence ID" value="GHH80830.1"/>
    <property type="molecule type" value="Genomic_DNA"/>
</dbReference>
<organism evidence="3 4">
    <name type="scientific">Kitasatospora indigofera</name>
    <dbReference type="NCBI Taxonomy" id="67307"/>
    <lineage>
        <taxon>Bacteria</taxon>
        <taxon>Bacillati</taxon>
        <taxon>Actinomycetota</taxon>
        <taxon>Actinomycetes</taxon>
        <taxon>Kitasatosporales</taxon>
        <taxon>Streptomycetaceae</taxon>
        <taxon>Kitasatospora</taxon>
    </lineage>
</organism>
<gene>
    <name evidence="3" type="ORF">GCM10018781_62110</name>
</gene>
<comment type="caution">
    <text evidence="3">The sequence shown here is derived from an EMBL/GenBank/DDBJ whole genome shotgun (WGS) entry which is preliminary data.</text>
</comment>
<evidence type="ECO:0000256" key="1">
    <source>
        <dbReference type="SAM" id="SignalP"/>
    </source>
</evidence>
<dbReference type="Gene3D" id="1.10.101.10">
    <property type="entry name" value="PGBD-like superfamily/PGBD"/>
    <property type="match status" value="1"/>
</dbReference>
<dbReference type="InterPro" id="IPR036365">
    <property type="entry name" value="PGBD-like_sf"/>
</dbReference>